<evidence type="ECO:0000313" key="2">
    <source>
        <dbReference type="Proteomes" id="UP000628775"/>
    </source>
</evidence>
<dbReference type="AlphaFoldDB" id="A0A8J2YKD0"/>
<dbReference type="Proteomes" id="UP000628775">
    <property type="component" value="Unassembled WGS sequence"/>
</dbReference>
<reference evidence="1" key="1">
    <citation type="journal article" date="2014" name="Int. J. Syst. Evol. Microbiol.">
        <title>Complete genome sequence of Corynebacterium casei LMG S-19264T (=DSM 44701T), isolated from a smear-ripened cheese.</title>
        <authorList>
            <consortium name="US DOE Joint Genome Institute (JGI-PGF)"/>
            <person name="Walter F."/>
            <person name="Albersmeier A."/>
            <person name="Kalinowski J."/>
            <person name="Ruckert C."/>
        </authorList>
    </citation>
    <scope>NUCLEOTIDE SEQUENCE</scope>
    <source>
        <strain evidence="1">CGMCC 1.15371</strain>
    </source>
</reference>
<organism evidence="1 2">
    <name type="scientific">Pullulanibacillus camelliae</name>
    <dbReference type="NCBI Taxonomy" id="1707096"/>
    <lineage>
        <taxon>Bacteria</taxon>
        <taxon>Bacillati</taxon>
        <taxon>Bacillota</taxon>
        <taxon>Bacilli</taxon>
        <taxon>Bacillales</taxon>
        <taxon>Sporolactobacillaceae</taxon>
        <taxon>Pullulanibacillus</taxon>
    </lineage>
</organism>
<comment type="caution">
    <text evidence="1">The sequence shown here is derived from an EMBL/GenBank/DDBJ whole genome shotgun (WGS) entry which is preliminary data.</text>
</comment>
<gene>
    <name evidence="1" type="ORF">GCM10011391_29840</name>
</gene>
<dbReference type="EMBL" id="BMIR01000016">
    <property type="protein sequence ID" value="GGE49058.1"/>
    <property type="molecule type" value="Genomic_DNA"/>
</dbReference>
<name>A0A8J2YKD0_9BACL</name>
<accession>A0A8J2YKD0</accession>
<evidence type="ECO:0000313" key="1">
    <source>
        <dbReference type="EMBL" id="GGE49058.1"/>
    </source>
</evidence>
<reference evidence="1" key="2">
    <citation type="submission" date="2020-09" db="EMBL/GenBank/DDBJ databases">
        <authorList>
            <person name="Sun Q."/>
            <person name="Zhou Y."/>
        </authorList>
    </citation>
    <scope>NUCLEOTIDE SEQUENCE</scope>
    <source>
        <strain evidence="1">CGMCC 1.15371</strain>
    </source>
</reference>
<proteinExistence type="predicted"/>
<protein>
    <submittedName>
        <fullName evidence="1">Uncharacterized protein</fullName>
    </submittedName>
</protein>
<keyword evidence="2" id="KW-1185">Reference proteome</keyword>
<sequence length="55" mass="6232">MQWDEAGKEADAAHVGWLTHPELSVWSWSDQIISGEIAGSKYYPRGVTSILWLEE</sequence>